<dbReference type="FunFam" id="3.20.20.450:FF:000001">
    <property type="entry name" value="Cyclic di-GMP phosphodiesterase yahA"/>
    <property type="match status" value="1"/>
</dbReference>
<dbReference type="Gene3D" id="1.10.490.10">
    <property type="entry name" value="Globins"/>
    <property type="match status" value="1"/>
</dbReference>
<dbReference type="FunFam" id="3.30.70.270:FF:000001">
    <property type="entry name" value="Diguanylate cyclase domain protein"/>
    <property type="match status" value="1"/>
</dbReference>
<dbReference type="EMBL" id="AHKH01000045">
    <property type="protein sequence ID" value="EHQ61185.1"/>
    <property type="molecule type" value="Genomic_DNA"/>
</dbReference>
<dbReference type="SUPFAM" id="SSF141868">
    <property type="entry name" value="EAL domain-like"/>
    <property type="match status" value="1"/>
</dbReference>
<evidence type="ECO:0000259" key="3">
    <source>
        <dbReference type="PROSITE" id="PS50883"/>
    </source>
</evidence>
<dbReference type="STRING" id="1131935.PDENDC454_16493"/>
<dbReference type="GO" id="GO:0019825">
    <property type="term" value="F:oxygen binding"/>
    <property type="evidence" value="ECO:0007669"/>
    <property type="project" value="InterPro"/>
</dbReference>
<organism evidence="5 6">
    <name type="scientific">Paenibacillus dendritiformis C454</name>
    <dbReference type="NCBI Taxonomy" id="1131935"/>
    <lineage>
        <taxon>Bacteria</taxon>
        <taxon>Bacillati</taxon>
        <taxon>Bacillota</taxon>
        <taxon>Bacilli</taxon>
        <taxon>Bacillales</taxon>
        <taxon>Paenibacillaceae</taxon>
        <taxon>Paenibacillus</taxon>
    </lineage>
</organism>
<dbReference type="CDD" id="cd01949">
    <property type="entry name" value="GGDEF"/>
    <property type="match status" value="1"/>
</dbReference>
<evidence type="ECO:0000256" key="2">
    <source>
        <dbReference type="ARBA" id="ARBA00029839"/>
    </source>
</evidence>
<dbReference type="InterPro" id="IPR009050">
    <property type="entry name" value="Globin-like_sf"/>
</dbReference>
<dbReference type="InterPro" id="IPR001633">
    <property type="entry name" value="EAL_dom"/>
</dbReference>
<dbReference type="Gene3D" id="3.20.20.450">
    <property type="entry name" value="EAL domain"/>
    <property type="match status" value="1"/>
</dbReference>
<dbReference type="SMART" id="SM00052">
    <property type="entry name" value="EAL"/>
    <property type="match status" value="1"/>
</dbReference>
<dbReference type="InterPro" id="IPR000160">
    <property type="entry name" value="GGDEF_dom"/>
</dbReference>
<dbReference type="Gene3D" id="3.30.70.270">
    <property type="match status" value="1"/>
</dbReference>
<keyword evidence="6" id="KW-1185">Reference proteome</keyword>
<dbReference type="PATRIC" id="fig|1131935.3.peg.3436"/>
<dbReference type="AlphaFoldDB" id="H3SIC7"/>
<feature type="domain" description="GGDEF" evidence="4">
    <location>
        <begin position="185"/>
        <end position="318"/>
    </location>
</feature>
<accession>H3SIC7</accession>
<feature type="domain" description="EAL" evidence="3">
    <location>
        <begin position="327"/>
        <end position="580"/>
    </location>
</feature>
<dbReference type="CDD" id="cd01948">
    <property type="entry name" value="EAL"/>
    <property type="match status" value="1"/>
</dbReference>
<dbReference type="GO" id="GO:0020037">
    <property type="term" value="F:heme binding"/>
    <property type="evidence" value="ECO:0007669"/>
    <property type="project" value="InterPro"/>
</dbReference>
<dbReference type="InterPro" id="IPR029787">
    <property type="entry name" value="Nucleotide_cyclase"/>
</dbReference>
<reference evidence="5 6" key="1">
    <citation type="journal article" date="2012" name="J. Bacteriol.">
        <title>Genome Sequence of the Pattern-Forming Social Bacterium Paenibacillus dendritiformis C454 Chiral Morphotype.</title>
        <authorList>
            <person name="Sirota-Madi A."/>
            <person name="Olender T."/>
            <person name="Helman Y."/>
            <person name="Brainis I."/>
            <person name="Finkelshtein A."/>
            <person name="Roth D."/>
            <person name="Hagai E."/>
            <person name="Leshkowitz D."/>
            <person name="Brodsky L."/>
            <person name="Galatenko V."/>
            <person name="Nikolaev V."/>
            <person name="Gutnick D.L."/>
            <person name="Lancet D."/>
            <person name="Ben-Jacob E."/>
        </authorList>
    </citation>
    <scope>NUCLEOTIDE SEQUENCE [LARGE SCALE GENOMIC DNA]</scope>
    <source>
        <strain evidence="5 6">C454</strain>
    </source>
</reference>
<evidence type="ECO:0000313" key="5">
    <source>
        <dbReference type="EMBL" id="EHQ61185.1"/>
    </source>
</evidence>
<dbReference type="PANTHER" id="PTHR44757:SF2">
    <property type="entry name" value="BIOFILM ARCHITECTURE MAINTENANCE PROTEIN MBAA"/>
    <property type="match status" value="1"/>
</dbReference>
<dbReference type="SUPFAM" id="SSF55073">
    <property type="entry name" value="Nucleotide cyclase"/>
    <property type="match status" value="1"/>
</dbReference>
<evidence type="ECO:0000259" key="4">
    <source>
        <dbReference type="PROSITE" id="PS50887"/>
    </source>
</evidence>
<gene>
    <name evidence="5" type="ORF">PDENDC454_16493</name>
</gene>
<dbReference type="InterPro" id="IPR012292">
    <property type="entry name" value="Globin/Proto"/>
</dbReference>
<dbReference type="InterPro" id="IPR035919">
    <property type="entry name" value="EAL_sf"/>
</dbReference>
<dbReference type="Proteomes" id="UP000003900">
    <property type="component" value="Unassembled WGS sequence"/>
</dbReference>
<evidence type="ECO:0000313" key="6">
    <source>
        <dbReference type="Proteomes" id="UP000003900"/>
    </source>
</evidence>
<dbReference type="SUPFAM" id="SSF46458">
    <property type="entry name" value="Globin-like"/>
    <property type="match status" value="1"/>
</dbReference>
<comment type="caution">
    <text evidence="5">The sequence shown here is derived from an EMBL/GenBank/DDBJ whole genome shotgun (WGS) entry which is preliminary data.</text>
</comment>
<protein>
    <recommendedName>
        <fullName evidence="1">Diguanylate cyclase DosC</fullName>
    </recommendedName>
    <alternativeName>
        <fullName evidence="2">Direct oxygen-sensing cyclase</fullName>
    </alternativeName>
</protein>
<dbReference type="InterPro" id="IPR044398">
    <property type="entry name" value="Globin-sensor_dom"/>
</dbReference>
<dbReference type="Pfam" id="PF00990">
    <property type="entry name" value="GGDEF"/>
    <property type="match status" value="1"/>
</dbReference>
<dbReference type="InterPro" id="IPR039379">
    <property type="entry name" value="Protoglobin_sensor_dom"/>
</dbReference>
<dbReference type="Pfam" id="PF00563">
    <property type="entry name" value="EAL"/>
    <property type="match status" value="1"/>
</dbReference>
<evidence type="ECO:0000256" key="1">
    <source>
        <dbReference type="ARBA" id="ARBA00015125"/>
    </source>
</evidence>
<dbReference type="NCBIfam" id="TIGR00254">
    <property type="entry name" value="GGDEF"/>
    <property type="match status" value="1"/>
</dbReference>
<sequence length="580" mass="66587">MSMIELSEKDLEIVRSIRPLVLEHIDEIVDSFYDSVLRVDILKKLILEHSQIEKLRKTLKKHLIEMFSGRIDPEFIEKRMRIAIVHERIGLKTRWYMGAFQNLQNAFIHMLNLHMPDKERMLTVCLSITKLLNLEQQLVLEAYEKRSNEKIQHQAFHDELTGLPNRRMLQKRLQERIEPGAEAQGRFAVMVLDIDRFKMINDSLGHAYGDQFLKMVSSRLLEAAGEASSFIARMGGDEFAVLSPADAEHDPADLAMRIIEQIRLPYQLNRTEFFVTTSIGIAIYPEHGVTASELLRNADKAMYEVKKDGKNDYQFYSAAFDAHLQEKIELENDLRKAVARQELVVHYQPQYTLKENQLIGVEALMRWNHPRKGLLDPSVFIPIAEETGMIYEMGAWILREACRQMQAWHDAGGPQIRVSVNLSTQQFHQSNLCETIRGILEETGLPAEYLELEITESMMMDVTRSTQILQELTALGVYISMDDFGTGYSSLSYLKLFPIRKLKIDRSFMKDVMSNPNDKAIVATIISMAHHLNMRVIAEGVETEDQLQYLSENGCDDIQGFFFSPPVTAEQLQSTILSGK</sequence>
<name>H3SIC7_9BACL</name>
<dbReference type="Pfam" id="PF11563">
    <property type="entry name" value="Protoglobin"/>
    <property type="match status" value="1"/>
</dbReference>
<dbReference type="PROSITE" id="PS50887">
    <property type="entry name" value="GGDEF"/>
    <property type="match status" value="1"/>
</dbReference>
<dbReference type="InterPro" id="IPR052155">
    <property type="entry name" value="Biofilm_reg_signaling"/>
</dbReference>
<dbReference type="PROSITE" id="PS50883">
    <property type="entry name" value="EAL"/>
    <property type="match status" value="1"/>
</dbReference>
<dbReference type="CDD" id="cd01068">
    <property type="entry name" value="globin_sensor"/>
    <property type="match status" value="1"/>
</dbReference>
<dbReference type="PANTHER" id="PTHR44757">
    <property type="entry name" value="DIGUANYLATE CYCLASE DGCP"/>
    <property type="match status" value="1"/>
</dbReference>
<proteinExistence type="predicted"/>
<dbReference type="SMART" id="SM00267">
    <property type="entry name" value="GGDEF"/>
    <property type="match status" value="1"/>
</dbReference>
<dbReference type="InterPro" id="IPR043128">
    <property type="entry name" value="Rev_trsase/Diguanyl_cyclase"/>
</dbReference>